<feature type="non-terminal residue" evidence="1">
    <location>
        <position position="84"/>
    </location>
</feature>
<dbReference type="OrthoDB" id="192148at2759"/>
<dbReference type="EMBL" id="MU150336">
    <property type="protein sequence ID" value="KAF9458595.1"/>
    <property type="molecule type" value="Genomic_DNA"/>
</dbReference>
<reference evidence="1" key="1">
    <citation type="submission" date="2020-11" db="EMBL/GenBank/DDBJ databases">
        <authorList>
            <consortium name="DOE Joint Genome Institute"/>
            <person name="Ahrendt S."/>
            <person name="Riley R."/>
            <person name="Andreopoulos W."/>
            <person name="Labutti K."/>
            <person name="Pangilinan J."/>
            <person name="Ruiz-Duenas F.J."/>
            <person name="Barrasa J.M."/>
            <person name="Sanchez-Garcia M."/>
            <person name="Camarero S."/>
            <person name="Miyauchi S."/>
            <person name="Serrano A."/>
            <person name="Linde D."/>
            <person name="Babiker R."/>
            <person name="Drula E."/>
            <person name="Ayuso-Fernandez I."/>
            <person name="Pacheco R."/>
            <person name="Padilla G."/>
            <person name="Ferreira P."/>
            <person name="Barriuso J."/>
            <person name="Kellner H."/>
            <person name="Castanera R."/>
            <person name="Alfaro M."/>
            <person name="Ramirez L."/>
            <person name="Pisabarro A.G."/>
            <person name="Kuo A."/>
            <person name="Tritt A."/>
            <person name="Lipzen A."/>
            <person name="He G."/>
            <person name="Yan M."/>
            <person name="Ng V."/>
            <person name="Cullen D."/>
            <person name="Martin F."/>
            <person name="Rosso M.-N."/>
            <person name="Henrissat B."/>
            <person name="Hibbett D."/>
            <person name="Martinez A.T."/>
            <person name="Grigoriev I.V."/>
        </authorList>
    </citation>
    <scope>NUCLEOTIDE SEQUENCE</scope>
    <source>
        <strain evidence="1">CBS 247.69</strain>
    </source>
</reference>
<organism evidence="1 2">
    <name type="scientific">Collybia nuda</name>
    <dbReference type="NCBI Taxonomy" id="64659"/>
    <lineage>
        <taxon>Eukaryota</taxon>
        <taxon>Fungi</taxon>
        <taxon>Dikarya</taxon>
        <taxon>Basidiomycota</taxon>
        <taxon>Agaricomycotina</taxon>
        <taxon>Agaricomycetes</taxon>
        <taxon>Agaricomycetidae</taxon>
        <taxon>Agaricales</taxon>
        <taxon>Tricholomatineae</taxon>
        <taxon>Clitocybaceae</taxon>
        <taxon>Collybia</taxon>
    </lineage>
</organism>
<dbReference type="Proteomes" id="UP000807353">
    <property type="component" value="Unassembled WGS sequence"/>
</dbReference>
<sequence>KNNRDGFKNLATDVCSLVYAILCTEKRVMAPKDLDNLKELLETLSEIERLARKEGRRTLFPRLIRNKSDLEKIQRFRGILKHSL</sequence>
<keyword evidence="2" id="KW-1185">Reference proteome</keyword>
<protein>
    <submittedName>
        <fullName evidence="1">Uncharacterized protein</fullName>
    </submittedName>
</protein>
<dbReference type="AlphaFoldDB" id="A0A9P5XXH5"/>
<dbReference type="CDD" id="cd21037">
    <property type="entry name" value="MLKL_NTD"/>
    <property type="match status" value="1"/>
</dbReference>
<evidence type="ECO:0000313" key="2">
    <source>
        <dbReference type="Proteomes" id="UP000807353"/>
    </source>
</evidence>
<proteinExistence type="predicted"/>
<evidence type="ECO:0000313" key="1">
    <source>
        <dbReference type="EMBL" id="KAF9458595.1"/>
    </source>
</evidence>
<accession>A0A9P5XXH5</accession>
<feature type="non-terminal residue" evidence="1">
    <location>
        <position position="1"/>
    </location>
</feature>
<comment type="caution">
    <text evidence="1">The sequence shown here is derived from an EMBL/GenBank/DDBJ whole genome shotgun (WGS) entry which is preliminary data.</text>
</comment>
<gene>
    <name evidence="1" type="ORF">BDZ94DRAFT_1122454</name>
</gene>
<name>A0A9P5XXH5_9AGAR</name>
<dbReference type="InterPro" id="IPR059179">
    <property type="entry name" value="MLKL-like_MCAfunc"/>
</dbReference>